<dbReference type="InterPro" id="IPR050111">
    <property type="entry name" value="C-type_lectin/snaclec_domain"/>
</dbReference>
<dbReference type="PROSITE" id="PS50041">
    <property type="entry name" value="C_TYPE_LECTIN_2"/>
    <property type="match status" value="1"/>
</dbReference>
<reference evidence="5" key="2">
    <citation type="submission" date="2025-08" db="UniProtKB">
        <authorList>
            <consortium name="Ensembl"/>
        </authorList>
    </citation>
    <scope>IDENTIFICATION</scope>
</reference>
<dbReference type="Ensembl" id="ENSOMYT00000054228.2">
    <property type="protein sequence ID" value="ENSOMYP00000049898.2"/>
    <property type="gene ID" value="ENSOMYG00000022664.2"/>
</dbReference>
<dbReference type="Gene3D" id="3.10.100.10">
    <property type="entry name" value="Mannose-Binding Protein A, subunit A"/>
    <property type="match status" value="1"/>
</dbReference>
<dbReference type="InterPro" id="IPR016186">
    <property type="entry name" value="C-type_lectin-like/link_sf"/>
</dbReference>
<dbReference type="PROSITE" id="PS00615">
    <property type="entry name" value="C_TYPE_LECTIN_1"/>
    <property type="match status" value="1"/>
</dbReference>
<gene>
    <name evidence="5" type="primary">LOC110527149</name>
</gene>
<feature type="domain" description="C-type lectin" evidence="4">
    <location>
        <begin position="106"/>
        <end position="224"/>
    </location>
</feature>
<feature type="chain" id="PRO_5035425824" description="C-type lectin domain-containing protein" evidence="3">
    <location>
        <begin position="20"/>
        <end position="228"/>
    </location>
</feature>
<organism evidence="5 6">
    <name type="scientific">Oncorhynchus mykiss</name>
    <name type="common">Rainbow trout</name>
    <name type="synonym">Salmo gairdneri</name>
    <dbReference type="NCBI Taxonomy" id="8022"/>
    <lineage>
        <taxon>Eukaryota</taxon>
        <taxon>Metazoa</taxon>
        <taxon>Chordata</taxon>
        <taxon>Craniata</taxon>
        <taxon>Vertebrata</taxon>
        <taxon>Euteleostomi</taxon>
        <taxon>Actinopterygii</taxon>
        <taxon>Neopterygii</taxon>
        <taxon>Teleostei</taxon>
        <taxon>Protacanthopterygii</taxon>
        <taxon>Salmoniformes</taxon>
        <taxon>Salmonidae</taxon>
        <taxon>Salmoninae</taxon>
        <taxon>Oncorhynchus</taxon>
    </lineage>
</organism>
<dbReference type="Proteomes" id="UP000694395">
    <property type="component" value="Chromosome 7"/>
</dbReference>
<sequence length="228" mass="26289">MAMMTILLLLSAALVLGNAKPLQEANDVDQLLAFEAKGVAELHELQQVQEEEQQVQEEEQEVQEEVQEEEQEVQEEEQEVQEEEQEVQEEVGVESRSLCPSGWTKYGSRCLMFVRGPSTWIEAERYCVHFGANLASVHNSQEYHFLQELVRSHTNGFPGTWIGGSDAVYNKIWLWSDGSRFDYHGWNPGEPSNNNRERCLEMNFGVHKRWNNKPCHYTLPSICSKRLC</sequence>
<evidence type="ECO:0000259" key="4">
    <source>
        <dbReference type="PROSITE" id="PS50041"/>
    </source>
</evidence>
<dbReference type="InterPro" id="IPR001304">
    <property type="entry name" value="C-type_lectin-like"/>
</dbReference>
<keyword evidence="1" id="KW-1015">Disulfide bond</keyword>
<dbReference type="CDD" id="cd00037">
    <property type="entry name" value="CLECT"/>
    <property type="match status" value="1"/>
</dbReference>
<evidence type="ECO:0000313" key="6">
    <source>
        <dbReference type="Proteomes" id="UP000694395"/>
    </source>
</evidence>
<dbReference type="InterPro" id="IPR018378">
    <property type="entry name" value="C-type_lectin_CS"/>
</dbReference>
<evidence type="ECO:0000256" key="3">
    <source>
        <dbReference type="SAM" id="SignalP"/>
    </source>
</evidence>
<dbReference type="AlphaFoldDB" id="A0A8C7RDF8"/>
<dbReference type="PRINTS" id="PR01504">
    <property type="entry name" value="PNCREATITSAP"/>
</dbReference>
<dbReference type="KEGG" id="omy:110527149"/>
<reference evidence="5" key="1">
    <citation type="submission" date="2020-07" db="EMBL/GenBank/DDBJ databases">
        <title>A long reads based de novo assembly of the rainbow trout Arlee double haploid line genome.</title>
        <authorList>
            <person name="Gao G."/>
            <person name="Palti Y."/>
        </authorList>
    </citation>
    <scope>NUCLEOTIDE SEQUENCE [LARGE SCALE GENOMIC DNA]</scope>
</reference>
<keyword evidence="6" id="KW-1185">Reference proteome</keyword>
<dbReference type="InterPro" id="IPR016187">
    <property type="entry name" value="CTDL_fold"/>
</dbReference>
<dbReference type="RefSeq" id="XP_021463968.2">
    <property type="nucleotide sequence ID" value="XM_021608293.2"/>
</dbReference>
<name>A0A8C7RDF8_ONCMY</name>
<dbReference type="GeneTree" id="ENSGT01150000286973"/>
<reference evidence="5" key="3">
    <citation type="submission" date="2025-09" db="UniProtKB">
        <authorList>
            <consortium name="Ensembl"/>
        </authorList>
    </citation>
    <scope>IDENTIFICATION</scope>
</reference>
<evidence type="ECO:0000313" key="5">
    <source>
        <dbReference type="Ensembl" id="ENSOMYP00000049898.2"/>
    </source>
</evidence>
<dbReference type="SMART" id="SM00034">
    <property type="entry name" value="CLECT"/>
    <property type="match status" value="1"/>
</dbReference>
<evidence type="ECO:0000256" key="1">
    <source>
        <dbReference type="ARBA" id="ARBA00023157"/>
    </source>
</evidence>
<dbReference type="OrthoDB" id="418245at2759"/>
<feature type="compositionally biased region" description="Acidic residues" evidence="2">
    <location>
        <begin position="49"/>
        <end position="92"/>
    </location>
</feature>
<feature type="region of interest" description="Disordered" evidence="2">
    <location>
        <begin position="48"/>
        <end position="93"/>
    </location>
</feature>
<protein>
    <recommendedName>
        <fullName evidence="4">C-type lectin domain-containing protein</fullName>
    </recommendedName>
</protein>
<dbReference type="PANTHER" id="PTHR22803">
    <property type="entry name" value="MANNOSE, PHOSPHOLIPASE, LECTIN RECEPTOR RELATED"/>
    <property type="match status" value="1"/>
</dbReference>
<dbReference type="Pfam" id="PF00059">
    <property type="entry name" value="Lectin_C"/>
    <property type="match status" value="1"/>
</dbReference>
<evidence type="ECO:0000256" key="2">
    <source>
        <dbReference type="SAM" id="MobiDB-lite"/>
    </source>
</evidence>
<dbReference type="GeneID" id="110527149"/>
<feature type="signal peptide" evidence="3">
    <location>
        <begin position="1"/>
        <end position="19"/>
    </location>
</feature>
<dbReference type="SUPFAM" id="SSF56436">
    <property type="entry name" value="C-type lectin-like"/>
    <property type="match status" value="1"/>
</dbReference>
<accession>A0A8C7RDF8</accession>
<keyword evidence="3" id="KW-0732">Signal</keyword>
<proteinExistence type="predicted"/>